<protein>
    <submittedName>
        <fullName evidence="2">Alpha/beta hydrolase</fullName>
    </submittedName>
</protein>
<evidence type="ECO:0000313" key="2">
    <source>
        <dbReference type="EMBL" id="KYO56303.1"/>
    </source>
</evidence>
<dbReference type="PANTHER" id="PTHR43194">
    <property type="entry name" value="HYDROLASE ALPHA/BETA FOLD FAMILY"/>
    <property type="match status" value="1"/>
</dbReference>
<dbReference type="OrthoDB" id="7253779at2"/>
<dbReference type="AlphaFoldDB" id="A0A161PYB2"/>
<reference evidence="2 3" key="1">
    <citation type="submission" date="2015-12" db="EMBL/GenBank/DDBJ databases">
        <title>Genome sequence of Tistrella mobilis MCCC 1A02139.</title>
        <authorList>
            <person name="Lu L."/>
            <person name="Lai Q."/>
            <person name="Shao Z."/>
            <person name="Qian P."/>
        </authorList>
    </citation>
    <scope>NUCLEOTIDE SEQUENCE [LARGE SCALE GENOMIC DNA]</scope>
    <source>
        <strain evidence="2 3">MCCC 1A02139</strain>
    </source>
</reference>
<dbReference type="PRINTS" id="PR00111">
    <property type="entry name" value="ABHYDROLASE"/>
</dbReference>
<dbReference type="EMBL" id="LPZR01000046">
    <property type="protein sequence ID" value="KYO56303.1"/>
    <property type="molecule type" value="Genomic_DNA"/>
</dbReference>
<dbReference type="GO" id="GO:0016787">
    <property type="term" value="F:hydrolase activity"/>
    <property type="evidence" value="ECO:0007669"/>
    <property type="project" value="UniProtKB-KW"/>
</dbReference>
<name>A0A161PYB2_9PROT</name>
<dbReference type="InterPro" id="IPR000073">
    <property type="entry name" value="AB_hydrolase_1"/>
</dbReference>
<gene>
    <name evidence="2" type="ORF">AUP44_02645</name>
</gene>
<dbReference type="Gene3D" id="3.40.50.1820">
    <property type="entry name" value="alpha/beta hydrolase"/>
    <property type="match status" value="1"/>
</dbReference>
<keyword evidence="2" id="KW-0378">Hydrolase</keyword>
<dbReference type="Proteomes" id="UP000075787">
    <property type="component" value="Unassembled WGS sequence"/>
</dbReference>
<proteinExistence type="predicted"/>
<dbReference type="InterPro" id="IPR029058">
    <property type="entry name" value="AB_hydrolase_fold"/>
</dbReference>
<dbReference type="RefSeq" id="WP_062761973.1">
    <property type="nucleotide sequence ID" value="NZ_CP121045.1"/>
</dbReference>
<comment type="caution">
    <text evidence="2">The sequence shown here is derived from an EMBL/GenBank/DDBJ whole genome shotgun (WGS) entry which is preliminary data.</text>
</comment>
<dbReference type="Pfam" id="PF12697">
    <property type="entry name" value="Abhydrolase_6"/>
    <property type="match status" value="1"/>
</dbReference>
<dbReference type="InterPro" id="IPR050228">
    <property type="entry name" value="Carboxylesterase_BioH"/>
</dbReference>
<accession>A0A161PYB2</accession>
<evidence type="ECO:0000313" key="3">
    <source>
        <dbReference type="Proteomes" id="UP000075787"/>
    </source>
</evidence>
<dbReference type="GeneID" id="97243826"/>
<sequence>MRHNLPLCRRFDHPAGTIAWDRFGESGPDLVLIHGTPFNAAVWAPVAAALAPRARVHLLDLAGYGQSRVPAGSDVSLHVQDRILADWVAHLTLDGPPLVVAHDFGGATALRAHLLRGLEMAGLILADAVMLRPWGSPFVTHVRNHEAAFAGLPDHLHRALVAAYVAEAAHRPIPDDILADILDAWGDADGRRAFYAQIAQMDPAATDEAVPHLGRLRCPAQVLWGLEDRWLPAAQGRDLARAIGCGFTGIAGAGHLVQTDAPAVLVAAILDRLAAG</sequence>
<feature type="domain" description="AB hydrolase-1" evidence="1">
    <location>
        <begin position="30"/>
        <end position="268"/>
    </location>
</feature>
<organism evidence="2 3">
    <name type="scientific">Tistrella mobilis</name>
    <dbReference type="NCBI Taxonomy" id="171437"/>
    <lineage>
        <taxon>Bacteria</taxon>
        <taxon>Pseudomonadati</taxon>
        <taxon>Pseudomonadota</taxon>
        <taxon>Alphaproteobacteria</taxon>
        <taxon>Geminicoccales</taxon>
        <taxon>Geminicoccaceae</taxon>
        <taxon>Tistrella</taxon>
    </lineage>
</organism>
<evidence type="ECO:0000259" key="1">
    <source>
        <dbReference type="Pfam" id="PF12697"/>
    </source>
</evidence>
<dbReference type="PANTHER" id="PTHR43194:SF5">
    <property type="entry name" value="PIMELOYL-[ACYL-CARRIER PROTEIN] METHYL ESTER ESTERASE"/>
    <property type="match status" value="1"/>
</dbReference>
<dbReference type="SUPFAM" id="SSF53474">
    <property type="entry name" value="alpha/beta-Hydrolases"/>
    <property type="match status" value="1"/>
</dbReference>